<feature type="transmembrane region" description="Helical" evidence="13">
    <location>
        <begin position="380"/>
        <end position="403"/>
    </location>
</feature>
<proteinExistence type="inferred from homology"/>
<dbReference type="EMBL" id="JAKFHA010000002">
    <property type="protein sequence ID" value="MCF2526460.1"/>
    <property type="molecule type" value="Genomic_DNA"/>
</dbReference>
<feature type="transmembrane region" description="Helical" evidence="13">
    <location>
        <begin position="467"/>
        <end position="486"/>
    </location>
</feature>
<dbReference type="Proteomes" id="UP001165378">
    <property type="component" value="Unassembled WGS sequence"/>
</dbReference>
<dbReference type="GO" id="GO:0006825">
    <property type="term" value="P:copper ion transport"/>
    <property type="evidence" value="ECO:0007669"/>
    <property type="project" value="InterPro"/>
</dbReference>
<dbReference type="GO" id="GO:0042597">
    <property type="term" value="C:periplasmic space"/>
    <property type="evidence" value="ECO:0007669"/>
    <property type="project" value="UniProtKB-SubCell"/>
</dbReference>
<feature type="transmembrane region" description="Helical" evidence="13">
    <location>
        <begin position="272"/>
        <end position="293"/>
    </location>
</feature>
<dbReference type="RefSeq" id="WP_235050547.1">
    <property type="nucleotide sequence ID" value="NZ_JAKFHA010000002.1"/>
</dbReference>
<dbReference type="FunFam" id="2.60.40.1220:FF:000001">
    <property type="entry name" value="CopC domain-containing protein YobA"/>
    <property type="match status" value="1"/>
</dbReference>
<evidence type="ECO:0000256" key="13">
    <source>
        <dbReference type="SAM" id="Phobius"/>
    </source>
</evidence>
<keyword evidence="6" id="KW-0479">Metal-binding</keyword>
<dbReference type="InterPro" id="IPR014756">
    <property type="entry name" value="Ig_E-set"/>
</dbReference>
<evidence type="ECO:0000256" key="5">
    <source>
        <dbReference type="ARBA" id="ARBA00022692"/>
    </source>
</evidence>
<dbReference type="Gene3D" id="2.60.40.1220">
    <property type="match status" value="1"/>
</dbReference>
<dbReference type="SUPFAM" id="SSF81296">
    <property type="entry name" value="E set domains"/>
    <property type="match status" value="1"/>
</dbReference>
<dbReference type="GO" id="GO:0046688">
    <property type="term" value="P:response to copper ion"/>
    <property type="evidence" value="ECO:0007669"/>
    <property type="project" value="InterPro"/>
</dbReference>
<evidence type="ECO:0000256" key="12">
    <source>
        <dbReference type="ARBA" id="ARBA00070395"/>
    </source>
</evidence>
<organism evidence="16 17">
    <name type="scientific">Yinghuangia soli</name>
    <dbReference type="NCBI Taxonomy" id="2908204"/>
    <lineage>
        <taxon>Bacteria</taxon>
        <taxon>Bacillati</taxon>
        <taxon>Actinomycetota</taxon>
        <taxon>Actinomycetes</taxon>
        <taxon>Kitasatosporales</taxon>
        <taxon>Streptomycetaceae</taxon>
        <taxon>Yinghuangia</taxon>
    </lineage>
</organism>
<feature type="transmembrane region" description="Helical" evidence="13">
    <location>
        <begin position="339"/>
        <end position="359"/>
    </location>
</feature>
<name>A0AA41PWA0_9ACTN</name>
<gene>
    <name evidence="16" type="ORF">LZ495_04380</name>
</gene>
<evidence type="ECO:0000256" key="9">
    <source>
        <dbReference type="ARBA" id="ARBA00022989"/>
    </source>
</evidence>
<feature type="transmembrane region" description="Helical" evidence="13">
    <location>
        <begin position="415"/>
        <end position="438"/>
    </location>
</feature>
<dbReference type="InterPro" id="IPR014755">
    <property type="entry name" value="Cu-Rt/internalin_Ig-like"/>
</dbReference>
<feature type="transmembrane region" description="Helical" evidence="13">
    <location>
        <begin position="188"/>
        <end position="208"/>
    </location>
</feature>
<evidence type="ECO:0000256" key="10">
    <source>
        <dbReference type="ARBA" id="ARBA00023008"/>
    </source>
</evidence>
<comment type="caution">
    <text evidence="16">The sequence shown here is derived from an EMBL/GenBank/DDBJ whole genome shotgun (WGS) entry which is preliminary data.</text>
</comment>
<dbReference type="GO" id="GO:0005886">
    <property type="term" value="C:plasma membrane"/>
    <property type="evidence" value="ECO:0007669"/>
    <property type="project" value="UniProtKB-SubCell"/>
</dbReference>
<accession>A0AA41PWA0</accession>
<keyword evidence="4" id="KW-1003">Cell membrane</keyword>
<dbReference type="PANTHER" id="PTHR34820:SF4">
    <property type="entry name" value="INNER MEMBRANE PROTEIN YEBZ"/>
    <property type="match status" value="1"/>
</dbReference>
<dbReference type="Pfam" id="PF05425">
    <property type="entry name" value="CopD"/>
    <property type="match status" value="1"/>
</dbReference>
<evidence type="ECO:0000256" key="7">
    <source>
        <dbReference type="ARBA" id="ARBA00022729"/>
    </source>
</evidence>
<evidence type="ECO:0000256" key="1">
    <source>
        <dbReference type="ARBA" id="ARBA00004418"/>
    </source>
</evidence>
<protein>
    <recommendedName>
        <fullName evidence="12">Protein YobA</fullName>
    </recommendedName>
</protein>
<dbReference type="InterPro" id="IPR007348">
    <property type="entry name" value="CopC_dom"/>
</dbReference>
<comment type="similarity">
    <text evidence="3">Belongs to the CopC family.</text>
</comment>
<keyword evidence="17" id="KW-1185">Reference proteome</keyword>
<dbReference type="Pfam" id="PF04234">
    <property type="entry name" value="CopC"/>
    <property type="match status" value="1"/>
</dbReference>
<feature type="transmembrane region" description="Helical" evidence="13">
    <location>
        <begin position="43"/>
        <end position="66"/>
    </location>
</feature>
<evidence type="ECO:0000313" key="16">
    <source>
        <dbReference type="EMBL" id="MCF2526460.1"/>
    </source>
</evidence>
<dbReference type="AlphaFoldDB" id="A0AA41PWA0"/>
<feature type="transmembrane region" description="Helical" evidence="13">
    <location>
        <begin position="220"/>
        <end position="242"/>
    </location>
</feature>
<dbReference type="InterPro" id="IPR032694">
    <property type="entry name" value="CopC/D"/>
</dbReference>
<keyword evidence="5 13" id="KW-0812">Transmembrane</keyword>
<feature type="transmembrane region" description="Helical" evidence="13">
    <location>
        <begin position="300"/>
        <end position="319"/>
    </location>
</feature>
<keyword evidence="11 13" id="KW-0472">Membrane</keyword>
<evidence type="ECO:0000259" key="14">
    <source>
        <dbReference type="Pfam" id="PF04234"/>
    </source>
</evidence>
<feature type="domain" description="Copper resistance protein D" evidence="15">
    <location>
        <begin position="379"/>
        <end position="485"/>
    </location>
</feature>
<keyword evidence="10" id="KW-0186">Copper</keyword>
<reference evidence="16" key="1">
    <citation type="submission" date="2022-01" db="EMBL/GenBank/DDBJ databases">
        <title>Genome-Based Taxonomic Classification of the Phylum Actinobacteria.</title>
        <authorList>
            <person name="Gao Y."/>
        </authorList>
    </citation>
    <scope>NUCLEOTIDE SEQUENCE</scope>
    <source>
        <strain evidence="16">KLBMP 8922</strain>
    </source>
</reference>
<evidence type="ECO:0000256" key="2">
    <source>
        <dbReference type="ARBA" id="ARBA00004651"/>
    </source>
</evidence>
<evidence type="ECO:0000256" key="4">
    <source>
        <dbReference type="ARBA" id="ARBA00022475"/>
    </source>
</evidence>
<keyword evidence="9 13" id="KW-1133">Transmembrane helix</keyword>
<evidence type="ECO:0000256" key="3">
    <source>
        <dbReference type="ARBA" id="ARBA00010509"/>
    </source>
</evidence>
<comment type="subcellular location">
    <subcellularLocation>
        <location evidence="2">Cell membrane</location>
        <topology evidence="2">Multi-pass membrane protein</topology>
    </subcellularLocation>
    <subcellularLocation>
        <location evidence="1">Periplasm</location>
    </subcellularLocation>
</comment>
<sequence length="616" mass="63241">MAADAAARAAGRGFTGAAGVESAAGAAGAAALAGRRRRVPRPVAWLLTLPLLLAVLVVGGAGPAAAHASLDSSDPAAGSTVPAAPAAVTLRFSEGVETGLGGVKVLDPDGKRVDSGNPEHGIGGASTVRVKLLAGLAPGTYTVAWRVVSDDSHPIGGAFTFNIVRASAGSAKLGSQSGDQAVKVTDGIARGVAFGSFALLAGSVLFLVALRPAAVARLRVWLLLFASWAGLLVSTVAALMLYGPKASALGFSSAFDLDVLRATLETKLGRWLSVRVLVLGAAGALLGYLVAALPTATRRARIVMGASWAVLCTALATTWSASDHASVGIQAPLAMGMDVVHLLAMGAWLGGLAVLLILLTGPEKDEDGEELPGAPDVHTVAWFSKAAMVCVCLLVVTGVYAGWRQIGSFDALFGTTFGLLLILKANFVVLMVAAAWVARRWLQARLRASAGARAVQPMARKRTLQKAVGAEALLAVAVLAVTSVLVSTEPGRTSWEREQASKPATVRVSTPFDAGGQSGKGIVDVVLDPARTGTNTLDVFVVDAQRNPFDPPEVTATAALPDKQIDGIAVTLQRVAPGQWRAEGLSLPMAGTWQVSVAVRTSDIDRATVTIPMKVR</sequence>
<evidence type="ECO:0000256" key="8">
    <source>
        <dbReference type="ARBA" id="ARBA00022764"/>
    </source>
</evidence>
<dbReference type="InterPro" id="IPR008457">
    <property type="entry name" value="Cu-R_CopD_dom"/>
</dbReference>
<dbReference type="PANTHER" id="PTHR34820">
    <property type="entry name" value="INNER MEMBRANE PROTEIN YEBZ"/>
    <property type="match status" value="1"/>
</dbReference>
<evidence type="ECO:0000259" key="15">
    <source>
        <dbReference type="Pfam" id="PF05425"/>
    </source>
</evidence>
<dbReference type="GO" id="GO:0005507">
    <property type="term" value="F:copper ion binding"/>
    <property type="evidence" value="ECO:0007669"/>
    <property type="project" value="InterPro"/>
</dbReference>
<evidence type="ECO:0000256" key="11">
    <source>
        <dbReference type="ARBA" id="ARBA00023136"/>
    </source>
</evidence>
<evidence type="ECO:0000313" key="17">
    <source>
        <dbReference type="Proteomes" id="UP001165378"/>
    </source>
</evidence>
<keyword evidence="7" id="KW-0732">Signal</keyword>
<evidence type="ECO:0000256" key="6">
    <source>
        <dbReference type="ARBA" id="ARBA00022723"/>
    </source>
</evidence>
<feature type="domain" description="CopC" evidence="14">
    <location>
        <begin position="67"/>
        <end position="163"/>
    </location>
</feature>
<keyword evidence="8" id="KW-0574">Periplasm</keyword>